<reference evidence="1" key="1">
    <citation type="submission" date="2023-06" db="EMBL/GenBank/DDBJ databases">
        <authorList>
            <person name="Kurt Z."/>
        </authorList>
    </citation>
    <scope>NUCLEOTIDE SEQUENCE</scope>
</reference>
<proteinExistence type="predicted"/>
<evidence type="ECO:0000313" key="3">
    <source>
        <dbReference type="Proteomes" id="UP001642409"/>
    </source>
</evidence>
<dbReference type="AlphaFoldDB" id="A0AA86VKE8"/>
<organism evidence="1">
    <name type="scientific">Hexamita inflata</name>
    <dbReference type="NCBI Taxonomy" id="28002"/>
    <lineage>
        <taxon>Eukaryota</taxon>
        <taxon>Metamonada</taxon>
        <taxon>Diplomonadida</taxon>
        <taxon>Hexamitidae</taxon>
        <taxon>Hexamitinae</taxon>
        <taxon>Hexamita</taxon>
    </lineage>
</organism>
<accession>A0AA86VKE8</accession>
<evidence type="ECO:0000313" key="1">
    <source>
        <dbReference type="EMBL" id="CAI9969193.1"/>
    </source>
</evidence>
<comment type="caution">
    <text evidence="1">The sequence shown here is derived from an EMBL/GenBank/DDBJ whole genome shotgun (WGS) entry which is preliminary data.</text>
</comment>
<evidence type="ECO:0000313" key="2">
    <source>
        <dbReference type="EMBL" id="CAL6050702.1"/>
    </source>
</evidence>
<dbReference type="EMBL" id="CATOUU010001054">
    <property type="protein sequence ID" value="CAI9969193.1"/>
    <property type="molecule type" value="Genomic_DNA"/>
</dbReference>
<dbReference type="Proteomes" id="UP001642409">
    <property type="component" value="Unassembled WGS sequence"/>
</dbReference>
<gene>
    <name evidence="2" type="ORF">HINF_LOCUS44016</name>
    <name evidence="1" type="ORF">HINF_LOCUS56838</name>
</gene>
<dbReference type="EMBL" id="CAXDID020000185">
    <property type="protein sequence ID" value="CAL6050702.1"/>
    <property type="molecule type" value="Genomic_DNA"/>
</dbReference>
<sequence length="413" mass="46767">MVRGALICQVCDVKVDKSTLIFIASGTTLSGLIYQAIEQILIHDCSLQYRFVCNYSSGIVNYINNGITIFQIVKVSLLGRNILSNQISGYIASLNNASVNINYVNFQACTEEQEFGENSGSVHITGSVNKDCRDVCSSGIPTYGLCLEDLLYGRIVDFQNVCFDPFEFMNHTCVCKYGYILNQSLCVNVVDSLINLDQQLLLNISAVNKSIGNNFAALNKQLTSNQSQLENTLLNMNQQLQLSISTLRTDLDSNIKYIYDNLENTIVESNNAVFDLQLTEIYKLKHNISENQNVTQFHLDSIIKELTLFVIHNCQILSNQLLNHQIQLQTCLNNNITQSKLQVSQNKTQNQDNLHTNIITIYSNLQANYSFIQSKIYTNEILLNKTITDTQNSIPLNSSYIYEYLRLNKYQKL</sequence>
<keyword evidence="3" id="KW-1185">Reference proteome</keyword>
<protein>
    <submittedName>
        <fullName evidence="2">Hypothetical_protein</fullName>
    </submittedName>
</protein>
<reference evidence="2 3" key="2">
    <citation type="submission" date="2024-07" db="EMBL/GenBank/DDBJ databases">
        <authorList>
            <person name="Akdeniz Z."/>
        </authorList>
    </citation>
    <scope>NUCLEOTIDE SEQUENCE [LARGE SCALE GENOMIC DNA]</scope>
</reference>
<name>A0AA86VKE8_9EUKA</name>